<evidence type="ECO:0000313" key="3">
    <source>
        <dbReference type="Proteomes" id="UP001372338"/>
    </source>
</evidence>
<proteinExistence type="predicted"/>
<sequence>MIGIADIEGSKSNVAMNAWLPQASYPCGNFSDTSSFKFRRTKGSIGHAFTVRIRTGNQNQTSFYPFVPHEISVLVELILGHLRYLLTDVPPQPNSPPDNVFRPDRPAVAGLGSKNRGNAPPPIHGIIGLESSSTGSSFPADSAKPVPLAVVSLDSRQGHRIPLVRTSSESTVRRPGKRPRRARSQSVPRPHAATRSRRESSSSSPPTADGFGTGTPVPSPQSQSFSRGYGSILPTSLAYIVPSTRGCSPWRPHAVMSTTGRGRHSVLRIFKGRRGRTGHHATCGALPAAGPYLRLSRFQGGQAICTDGRSARAHAPGFAATVAPSYSSGPGPCPDGRVSAQLGTVTQLPVHPASPVLLTKNGPLGALDSVERLNGAATPSYLFKV</sequence>
<dbReference type="EMBL" id="JAYWIO010000001">
    <property type="protein sequence ID" value="KAK7288695.1"/>
    <property type="molecule type" value="Genomic_DNA"/>
</dbReference>
<dbReference type="PANTHER" id="PTHR33047:SF8">
    <property type="entry name" value="REGULATOR OF RDNA TRANSCRIPTION PROTEIN 15"/>
    <property type="match status" value="1"/>
</dbReference>
<organism evidence="2 3">
    <name type="scientific">Crotalaria pallida</name>
    <name type="common">Smooth rattlebox</name>
    <name type="synonym">Crotalaria striata</name>
    <dbReference type="NCBI Taxonomy" id="3830"/>
    <lineage>
        <taxon>Eukaryota</taxon>
        <taxon>Viridiplantae</taxon>
        <taxon>Streptophyta</taxon>
        <taxon>Embryophyta</taxon>
        <taxon>Tracheophyta</taxon>
        <taxon>Spermatophyta</taxon>
        <taxon>Magnoliopsida</taxon>
        <taxon>eudicotyledons</taxon>
        <taxon>Gunneridae</taxon>
        <taxon>Pentapetalae</taxon>
        <taxon>rosids</taxon>
        <taxon>fabids</taxon>
        <taxon>Fabales</taxon>
        <taxon>Fabaceae</taxon>
        <taxon>Papilionoideae</taxon>
        <taxon>50 kb inversion clade</taxon>
        <taxon>genistoids sensu lato</taxon>
        <taxon>core genistoids</taxon>
        <taxon>Crotalarieae</taxon>
        <taxon>Crotalaria</taxon>
    </lineage>
</organism>
<dbReference type="InterPro" id="IPR052997">
    <property type="entry name" value="RRT15-like"/>
</dbReference>
<evidence type="ECO:0008006" key="4">
    <source>
        <dbReference type="Google" id="ProtNLM"/>
    </source>
</evidence>
<comment type="caution">
    <text evidence="2">The sequence shown here is derived from an EMBL/GenBank/DDBJ whole genome shotgun (WGS) entry which is preliminary data.</text>
</comment>
<gene>
    <name evidence="2" type="ORF">RIF29_02167</name>
</gene>
<feature type="compositionally biased region" description="Polar residues" evidence="1">
    <location>
        <begin position="130"/>
        <end position="139"/>
    </location>
</feature>
<reference evidence="2 3" key="1">
    <citation type="submission" date="2024-01" db="EMBL/GenBank/DDBJ databases">
        <title>The genomes of 5 underutilized Papilionoideae crops provide insights into root nodulation and disease resistanc.</title>
        <authorList>
            <person name="Yuan L."/>
        </authorList>
    </citation>
    <scope>NUCLEOTIDE SEQUENCE [LARGE SCALE GENOMIC DNA]</scope>
    <source>
        <strain evidence="2">ZHUSHIDOU_FW_LH</strain>
        <tissue evidence="2">Leaf</tissue>
    </source>
</reference>
<name>A0AAN9P7V7_CROPI</name>
<dbReference type="Proteomes" id="UP001372338">
    <property type="component" value="Unassembled WGS sequence"/>
</dbReference>
<evidence type="ECO:0000313" key="2">
    <source>
        <dbReference type="EMBL" id="KAK7288695.1"/>
    </source>
</evidence>
<keyword evidence="3" id="KW-1185">Reference proteome</keyword>
<protein>
    <recommendedName>
        <fullName evidence="4">Senescence-associated protein</fullName>
    </recommendedName>
</protein>
<feature type="region of interest" description="Disordered" evidence="1">
    <location>
        <begin position="90"/>
        <end position="142"/>
    </location>
</feature>
<dbReference type="PANTHER" id="PTHR33047">
    <property type="entry name" value="PROTEIN TAR1"/>
    <property type="match status" value="1"/>
</dbReference>
<feature type="compositionally biased region" description="Basic residues" evidence="1">
    <location>
        <begin position="174"/>
        <end position="183"/>
    </location>
</feature>
<accession>A0AAN9P7V7</accession>
<feature type="region of interest" description="Disordered" evidence="1">
    <location>
        <begin position="159"/>
        <end position="228"/>
    </location>
</feature>
<dbReference type="AlphaFoldDB" id="A0AAN9P7V7"/>
<evidence type="ECO:0000256" key="1">
    <source>
        <dbReference type="SAM" id="MobiDB-lite"/>
    </source>
</evidence>